<dbReference type="InterPro" id="IPR009057">
    <property type="entry name" value="Homeodomain-like_sf"/>
</dbReference>
<proteinExistence type="predicted"/>
<evidence type="ECO:0000313" key="7">
    <source>
        <dbReference type="EMBL" id="CAE2242875.1"/>
    </source>
</evidence>
<dbReference type="GO" id="GO:0000978">
    <property type="term" value="F:RNA polymerase II cis-regulatory region sequence-specific DNA binding"/>
    <property type="evidence" value="ECO:0007669"/>
    <property type="project" value="TreeGrafter"/>
</dbReference>
<reference evidence="7" key="1">
    <citation type="submission" date="2021-01" db="EMBL/GenBank/DDBJ databases">
        <authorList>
            <person name="Corre E."/>
            <person name="Pelletier E."/>
            <person name="Niang G."/>
            <person name="Scheremetjew M."/>
            <person name="Finn R."/>
            <person name="Kale V."/>
            <person name="Holt S."/>
            <person name="Cochrane G."/>
            <person name="Meng A."/>
            <person name="Brown T."/>
            <person name="Cohen L."/>
        </authorList>
    </citation>
    <scope>NUCLEOTIDE SEQUENCE</scope>
    <source>
        <strain evidence="7">Isolate 1302-5</strain>
    </source>
</reference>
<keyword evidence="2" id="KW-0238">DNA-binding</keyword>
<evidence type="ECO:0000256" key="1">
    <source>
        <dbReference type="ARBA" id="ARBA00023015"/>
    </source>
</evidence>
<dbReference type="GO" id="GO:0042795">
    <property type="term" value="P:snRNA transcription by RNA polymerase II"/>
    <property type="evidence" value="ECO:0007669"/>
    <property type="project" value="TreeGrafter"/>
</dbReference>
<evidence type="ECO:0000256" key="3">
    <source>
        <dbReference type="ARBA" id="ARBA00023163"/>
    </source>
</evidence>
<feature type="region of interest" description="Disordered" evidence="5">
    <location>
        <begin position="202"/>
        <end position="234"/>
    </location>
</feature>
<accession>A0A7S4IXM9</accession>
<keyword evidence="1" id="KW-0805">Transcription regulation</keyword>
<feature type="region of interest" description="Disordered" evidence="5">
    <location>
        <begin position="151"/>
        <end position="171"/>
    </location>
</feature>
<dbReference type="SUPFAM" id="SSF46689">
    <property type="entry name" value="Homeodomain-like"/>
    <property type="match status" value="2"/>
</dbReference>
<dbReference type="GO" id="GO:0001006">
    <property type="term" value="F:RNA polymerase III type 3 promoter sequence-specific DNA binding"/>
    <property type="evidence" value="ECO:0007669"/>
    <property type="project" value="TreeGrafter"/>
</dbReference>
<dbReference type="PANTHER" id="PTHR46621:SF1">
    <property type="entry name" value="SNRNA-ACTIVATING PROTEIN COMPLEX SUBUNIT 4"/>
    <property type="match status" value="1"/>
</dbReference>
<dbReference type="InterPro" id="IPR051575">
    <property type="entry name" value="Myb-like_DNA-bd"/>
</dbReference>
<keyword evidence="3" id="KW-0804">Transcription</keyword>
<dbReference type="InterPro" id="IPR001005">
    <property type="entry name" value="SANT/Myb"/>
</dbReference>
<dbReference type="PANTHER" id="PTHR46621">
    <property type="entry name" value="SNRNA-ACTIVATING PROTEIN COMPLEX SUBUNIT 4"/>
    <property type="match status" value="1"/>
</dbReference>
<dbReference type="PROSITE" id="PS50090">
    <property type="entry name" value="MYB_LIKE"/>
    <property type="match status" value="1"/>
</dbReference>
<name>A0A7S4IXM9_9STRA</name>
<feature type="compositionally biased region" description="Basic and acidic residues" evidence="5">
    <location>
        <begin position="202"/>
        <end position="214"/>
    </location>
</feature>
<keyword evidence="4" id="KW-0539">Nucleus</keyword>
<gene>
    <name evidence="7" type="ORF">OAUR00152_LOCUS16962</name>
</gene>
<dbReference type="Pfam" id="PF13921">
    <property type="entry name" value="Myb_DNA-bind_6"/>
    <property type="match status" value="1"/>
</dbReference>
<dbReference type="Gene3D" id="1.10.10.60">
    <property type="entry name" value="Homeodomain-like"/>
    <property type="match status" value="2"/>
</dbReference>
<dbReference type="CDD" id="cd00167">
    <property type="entry name" value="SANT"/>
    <property type="match status" value="1"/>
</dbReference>
<sequence>MKRIAPGVSSGSPPTASSTVMEEALEDALRSNLRLQAGLNTRLAKISALKAANRRATRLASADLLRRWGEEDFAIKCQSDFRNLSGKVLKKAAARERRRRERLWCAERYRDESDGGGSDSSSTSQPPLPTVDQMSRRWTCREDRKWSRRYFLDQEGSTPNPNEETKLKGEEEADVPFLHRFAPWSKAEVKDLRDAVDEVRMEQISKQPESKPEGENEEGEEIDGMKTSGGQIPDADVDFGRVATLLYQNRTKGDMNSAERSLSECRSKYLALGSQSEDSLKFTAVESRKISEMVHIHGGHPPWDMVAAFHGSKWTPWECFQHYVSHQPESRLWTPEEDELLLKYMAAHGPGLLFNRKGAAADAAVRLFPDRTAMQLTSRANASLLNPNYKNEAWSDDEERRLALCMKVYRDAQSPLLRACTHFSDRASKSVSEKWLRSLDPEITYKPFTKSEDEKLLRAIKEIGGPEKCSWVQLTRQHFPFRNPRSLKYRWMEVAKDEDIEKKYSKRARR</sequence>
<dbReference type="AlphaFoldDB" id="A0A7S4IXM9"/>
<dbReference type="GO" id="GO:0019185">
    <property type="term" value="C:snRNA-activating protein complex"/>
    <property type="evidence" value="ECO:0007669"/>
    <property type="project" value="TreeGrafter"/>
</dbReference>
<evidence type="ECO:0000256" key="5">
    <source>
        <dbReference type="SAM" id="MobiDB-lite"/>
    </source>
</evidence>
<evidence type="ECO:0000256" key="4">
    <source>
        <dbReference type="ARBA" id="ARBA00023242"/>
    </source>
</evidence>
<feature type="domain" description="Myb-like" evidence="6">
    <location>
        <begin position="440"/>
        <end position="495"/>
    </location>
</feature>
<dbReference type="EMBL" id="HBKQ01024836">
    <property type="protein sequence ID" value="CAE2242875.1"/>
    <property type="molecule type" value="Transcribed_RNA"/>
</dbReference>
<dbReference type="SMART" id="SM00717">
    <property type="entry name" value="SANT"/>
    <property type="match status" value="5"/>
</dbReference>
<dbReference type="GO" id="GO:0042796">
    <property type="term" value="P:snRNA transcription by RNA polymerase III"/>
    <property type="evidence" value="ECO:0007669"/>
    <property type="project" value="TreeGrafter"/>
</dbReference>
<evidence type="ECO:0000256" key="2">
    <source>
        <dbReference type="ARBA" id="ARBA00023125"/>
    </source>
</evidence>
<protein>
    <recommendedName>
        <fullName evidence="6">Myb-like domain-containing protein</fullName>
    </recommendedName>
</protein>
<evidence type="ECO:0000259" key="6">
    <source>
        <dbReference type="PROSITE" id="PS50090"/>
    </source>
</evidence>
<organism evidence="7">
    <name type="scientific">Odontella aurita</name>
    <dbReference type="NCBI Taxonomy" id="265563"/>
    <lineage>
        <taxon>Eukaryota</taxon>
        <taxon>Sar</taxon>
        <taxon>Stramenopiles</taxon>
        <taxon>Ochrophyta</taxon>
        <taxon>Bacillariophyta</taxon>
        <taxon>Mediophyceae</taxon>
        <taxon>Biddulphiophycidae</taxon>
        <taxon>Eupodiscales</taxon>
        <taxon>Odontellaceae</taxon>
        <taxon>Odontella</taxon>
    </lineage>
</organism>
<feature type="region of interest" description="Disordered" evidence="5">
    <location>
        <begin position="110"/>
        <end position="136"/>
    </location>
</feature>